<comment type="caution">
    <text evidence="5">The sequence shown here is derived from an EMBL/GenBank/DDBJ whole genome shotgun (WGS) entry which is preliminary data.</text>
</comment>
<dbReference type="InterPro" id="IPR047964">
    <property type="entry name" value="EFR1-like"/>
</dbReference>
<keyword evidence="3" id="KW-0411">Iron-sulfur</keyword>
<organism evidence="5 6">
    <name type="scientific">Clostridium moutaii</name>
    <dbReference type="NCBI Taxonomy" id="3240932"/>
    <lineage>
        <taxon>Bacteria</taxon>
        <taxon>Bacillati</taxon>
        <taxon>Bacillota</taxon>
        <taxon>Clostridia</taxon>
        <taxon>Eubacteriales</taxon>
        <taxon>Clostridiaceae</taxon>
        <taxon>Clostridium</taxon>
    </lineage>
</organism>
<evidence type="ECO:0000256" key="1">
    <source>
        <dbReference type="ARBA" id="ARBA00022723"/>
    </source>
</evidence>
<dbReference type="InterPro" id="IPR017896">
    <property type="entry name" value="4Fe4S_Fe-S-bd"/>
</dbReference>
<protein>
    <submittedName>
        <fullName evidence="5">EFR1 family ferrodoxin</fullName>
    </submittedName>
</protein>
<feature type="domain" description="4Fe-4S ferredoxin-type" evidence="4">
    <location>
        <begin position="181"/>
        <end position="209"/>
    </location>
</feature>
<dbReference type="SUPFAM" id="SSF52218">
    <property type="entry name" value="Flavoproteins"/>
    <property type="match status" value="1"/>
</dbReference>
<evidence type="ECO:0000256" key="2">
    <source>
        <dbReference type="ARBA" id="ARBA00023004"/>
    </source>
</evidence>
<proteinExistence type="predicted"/>
<keyword evidence="1" id="KW-0479">Metal-binding</keyword>
<feature type="domain" description="4Fe-4S ferredoxin-type" evidence="4">
    <location>
        <begin position="210"/>
        <end position="239"/>
    </location>
</feature>
<dbReference type="NCBIfam" id="NF038196">
    <property type="entry name" value="ferrodoxin_EFR1"/>
    <property type="match status" value="1"/>
</dbReference>
<reference evidence="5 6" key="1">
    <citation type="submission" date="2024-08" db="EMBL/GenBank/DDBJ databases">
        <title>Clostridium lapicellarii sp. nov., and Clostridium renhuaiense sp. nov., two species isolated from the mud in a fermentation cellar used for producing sauce-flavour Chinese liquors.</title>
        <authorList>
            <person name="Yang F."/>
            <person name="Wang H."/>
            <person name="Chen L.Q."/>
            <person name="Zhou N."/>
            <person name="Lu J.J."/>
            <person name="Pu X.X."/>
            <person name="Wan B."/>
            <person name="Wang L."/>
            <person name="Liu S.J."/>
        </authorList>
    </citation>
    <scope>NUCLEOTIDE SEQUENCE [LARGE SCALE GENOMIC DNA]</scope>
    <source>
        <strain evidence="5 6">MT-5</strain>
    </source>
</reference>
<dbReference type="InterPro" id="IPR026816">
    <property type="entry name" value="Flavodoxin_dom"/>
</dbReference>
<accession>A0ABV4BVM6</accession>
<dbReference type="Pfam" id="PF12838">
    <property type="entry name" value="Fer4_7"/>
    <property type="match status" value="1"/>
</dbReference>
<dbReference type="EMBL" id="JBGEWD010000020">
    <property type="protein sequence ID" value="MEY8001545.1"/>
    <property type="molecule type" value="Genomic_DNA"/>
</dbReference>
<dbReference type="Pfam" id="PF12724">
    <property type="entry name" value="Flavodoxin_5"/>
    <property type="match status" value="1"/>
</dbReference>
<dbReference type="PROSITE" id="PS00198">
    <property type="entry name" value="4FE4S_FER_1"/>
    <property type="match status" value="1"/>
</dbReference>
<dbReference type="PROSITE" id="PS51379">
    <property type="entry name" value="4FE4S_FER_2"/>
    <property type="match status" value="2"/>
</dbReference>
<name>A0ABV4BVM6_9CLOT</name>
<dbReference type="SUPFAM" id="SSF54862">
    <property type="entry name" value="4Fe-4S ferredoxins"/>
    <property type="match status" value="1"/>
</dbReference>
<dbReference type="InterPro" id="IPR029039">
    <property type="entry name" value="Flavoprotein-like_sf"/>
</dbReference>
<evidence type="ECO:0000313" key="5">
    <source>
        <dbReference type="EMBL" id="MEY8001545.1"/>
    </source>
</evidence>
<dbReference type="Proteomes" id="UP001564657">
    <property type="component" value="Unassembled WGS sequence"/>
</dbReference>
<dbReference type="Gene3D" id="3.40.50.360">
    <property type="match status" value="1"/>
</dbReference>
<keyword evidence="2" id="KW-0408">Iron</keyword>
<dbReference type="InterPro" id="IPR017900">
    <property type="entry name" value="4Fe4S_Fe_S_CS"/>
</dbReference>
<keyword evidence="6" id="KW-1185">Reference proteome</keyword>
<sequence length="256" mass="29541">MYYFSGTGNTKWVADRFKENFALDNINIDLVNIESVEDNKLKKYDFFIIGSPVYAEFPPKIVTDFLNKFDDSKKKVKIIVYSTQAASSSSAPCFMAKCLRKKGYLPLIQISIKMPNNYYFFVGKKPDKNEIKELLLKANKKVKDVVKNFINEEPVIETASFIRIQFNKMIYNIFKSRIPKLSKNISSTKECGKCGLCLRNCPQGNITFEEGRAIFHSKCILCLKCIYICPINAVRYKGKKIEQTQKDIIRVLDLNR</sequence>
<evidence type="ECO:0000256" key="3">
    <source>
        <dbReference type="ARBA" id="ARBA00023014"/>
    </source>
</evidence>
<gene>
    <name evidence="5" type="ORF">AB8U03_15355</name>
</gene>
<dbReference type="Gene3D" id="3.30.70.20">
    <property type="match status" value="1"/>
</dbReference>
<evidence type="ECO:0000313" key="6">
    <source>
        <dbReference type="Proteomes" id="UP001564657"/>
    </source>
</evidence>
<evidence type="ECO:0000259" key="4">
    <source>
        <dbReference type="PROSITE" id="PS51379"/>
    </source>
</evidence>